<organism evidence="4 5">
    <name type="scientific">Uncinocarpus reesii (strain UAMH 1704)</name>
    <dbReference type="NCBI Taxonomy" id="336963"/>
    <lineage>
        <taxon>Eukaryota</taxon>
        <taxon>Fungi</taxon>
        <taxon>Dikarya</taxon>
        <taxon>Ascomycota</taxon>
        <taxon>Pezizomycotina</taxon>
        <taxon>Eurotiomycetes</taxon>
        <taxon>Eurotiomycetidae</taxon>
        <taxon>Onygenales</taxon>
        <taxon>Onygenaceae</taxon>
        <taxon>Uncinocarpus</taxon>
    </lineage>
</organism>
<dbReference type="PANTHER" id="PTHR43662">
    <property type="match status" value="1"/>
</dbReference>
<reference evidence="5" key="1">
    <citation type="journal article" date="2009" name="Genome Res.">
        <title>Comparative genomic analyses of the human fungal pathogens Coccidioides and their relatives.</title>
        <authorList>
            <person name="Sharpton T.J."/>
            <person name="Stajich J.E."/>
            <person name="Rounsley S.D."/>
            <person name="Gardner M.J."/>
            <person name="Wortman J.R."/>
            <person name="Jordar V.S."/>
            <person name="Maiti R."/>
            <person name="Kodira C.D."/>
            <person name="Neafsey D.E."/>
            <person name="Zeng Q."/>
            <person name="Hung C.-Y."/>
            <person name="McMahan C."/>
            <person name="Muszewska A."/>
            <person name="Grynberg M."/>
            <person name="Mandel M.A."/>
            <person name="Kellner E.M."/>
            <person name="Barker B.M."/>
            <person name="Galgiani J.N."/>
            <person name="Orbach M.J."/>
            <person name="Kirkland T.N."/>
            <person name="Cole G.T."/>
            <person name="Henn M.R."/>
            <person name="Birren B.W."/>
            <person name="Taylor J.W."/>
        </authorList>
    </citation>
    <scope>NUCLEOTIDE SEQUENCE [LARGE SCALE GENOMIC DNA]</scope>
    <source>
        <strain evidence="5">UAMH 1704</strain>
    </source>
</reference>
<dbReference type="Pfam" id="PF09362">
    <property type="entry name" value="DUF1996"/>
    <property type="match status" value="1"/>
</dbReference>
<feature type="region of interest" description="Disordered" evidence="1">
    <location>
        <begin position="449"/>
        <end position="476"/>
    </location>
</feature>
<feature type="compositionally biased region" description="Low complexity" evidence="1">
    <location>
        <begin position="382"/>
        <end position="394"/>
    </location>
</feature>
<feature type="compositionally biased region" description="Basic residues" evidence="1">
    <location>
        <begin position="463"/>
        <end position="476"/>
    </location>
</feature>
<keyword evidence="5" id="KW-1185">Reference proteome</keyword>
<dbReference type="InParanoid" id="C4JM82"/>
<gene>
    <name evidence="4" type="ORF">UREG_03940</name>
</gene>
<feature type="compositionally biased region" description="Pro residues" evidence="1">
    <location>
        <begin position="395"/>
        <end position="405"/>
    </location>
</feature>
<feature type="domain" description="DUF1996" evidence="3">
    <location>
        <begin position="40"/>
        <end position="285"/>
    </location>
</feature>
<dbReference type="RefSeq" id="XP_002544423.1">
    <property type="nucleotide sequence ID" value="XM_002544377.1"/>
</dbReference>
<dbReference type="HOGENOM" id="CLU_014722_1_1_1"/>
<dbReference type="OMA" id="ANCKDGI"/>
<evidence type="ECO:0000313" key="4">
    <source>
        <dbReference type="EMBL" id="EEP79094.1"/>
    </source>
</evidence>
<dbReference type="InterPro" id="IPR018535">
    <property type="entry name" value="DUF1996"/>
</dbReference>
<dbReference type="EMBL" id="CH476616">
    <property type="protein sequence ID" value="EEP79094.1"/>
    <property type="molecule type" value="Genomic_DNA"/>
</dbReference>
<dbReference type="AlphaFoldDB" id="C4JM82"/>
<dbReference type="OrthoDB" id="74764at2759"/>
<dbReference type="eggNOG" id="ENOG502QW32">
    <property type="taxonomic scope" value="Eukaryota"/>
</dbReference>
<evidence type="ECO:0000313" key="5">
    <source>
        <dbReference type="Proteomes" id="UP000002058"/>
    </source>
</evidence>
<sequence length="476" mass="52725">MRFNPSHLAAIAVSLITLMAPVMGFWRLPCRGVLTVARIDPIVDPGIPSMHAHSIHGPNNFAMEVTSDDLLASECTSCEVVQDKSAYWTPSLYFINPSGEAELVKQVGGMLVYYLPRGDNVQAFPRGFRMLAGDTYQRNFTLPTPDPPKAVWAEKDKTQFSLGQKAIGFNCLNYDNPPEPSLMRHNFPDRAFIDSKCKDGIRMELVFPSCWNGKDIDSPDHMSHVAYPDLVDVGSCPNGFEKRLVTLMYETIWDTMAFKGQAGEFVLSNGDPTGYGYHGDFIEAWENDVLQRAIDTCTNLSGRVEDCPLFQLQSEDDQRKCTIENPKALGGERYDFNPEGLPGKVPIIRGPGYALRPISSPSAPETMPKPVVPDPKVKLPQDDQPVVPRPETTTAPPPPTTPAPKTPGMVSEKPKLEQPYTTSYSTKGSTIYEIVIIRTTVTKTVDLPSPTAQAKRHENRSGVKGRFRRHGHALNH</sequence>
<accession>C4JM82</accession>
<dbReference type="GeneID" id="8444722"/>
<evidence type="ECO:0000256" key="1">
    <source>
        <dbReference type="SAM" id="MobiDB-lite"/>
    </source>
</evidence>
<feature type="signal peptide" evidence="2">
    <location>
        <begin position="1"/>
        <end position="24"/>
    </location>
</feature>
<dbReference type="VEuPathDB" id="FungiDB:UREG_03940"/>
<protein>
    <recommendedName>
        <fullName evidence="3">DUF1996 domain-containing protein</fullName>
    </recommendedName>
</protein>
<name>C4JM82_UNCRE</name>
<dbReference type="PANTHER" id="PTHR43662:SF7">
    <property type="entry name" value="DUF1996 DOMAIN-CONTAINING PROTEIN"/>
    <property type="match status" value="1"/>
</dbReference>
<dbReference type="Proteomes" id="UP000002058">
    <property type="component" value="Unassembled WGS sequence"/>
</dbReference>
<feature type="region of interest" description="Disordered" evidence="1">
    <location>
        <begin position="356"/>
        <end position="423"/>
    </location>
</feature>
<proteinExistence type="predicted"/>
<feature type="chain" id="PRO_5002939305" description="DUF1996 domain-containing protein" evidence="2">
    <location>
        <begin position="25"/>
        <end position="476"/>
    </location>
</feature>
<evidence type="ECO:0000256" key="2">
    <source>
        <dbReference type="SAM" id="SignalP"/>
    </source>
</evidence>
<dbReference type="KEGG" id="ure:UREG_03940"/>
<keyword evidence="2" id="KW-0732">Signal</keyword>
<dbReference type="STRING" id="336963.C4JM82"/>
<evidence type="ECO:0000259" key="3">
    <source>
        <dbReference type="Pfam" id="PF09362"/>
    </source>
</evidence>